<dbReference type="Gene3D" id="3.10.510.20">
    <property type="entry name" value="YcgL domain"/>
    <property type="match status" value="1"/>
</dbReference>
<dbReference type="InterPro" id="IPR027354">
    <property type="entry name" value="YcgL_dom"/>
</dbReference>
<name>A0A370D9R3_9GAMM</name>
<reference evidence="2 3" key="1">
    <citation type="journal article" date="2018" name="ISME J.">
        <title>Endosymbiont genomes yield clues of tubeworm success.</title>
        <authorList>
            <person name="Li Y."/>
            <person name="Liles M.R."/>
            <person name="Halanych K.M."/>
        </authorList>
    </citation>
    <scope>NUCLEOTIDE SEQUENCE [LARGE SCALE GENOMIC DNA]</scope>
    <source>
        <strain evidence="2">A1464</strain>
    </source>
</reference>
<sequence length="92" mass="10612">MPLPTFCYIYRCGAKQDMYIYLAEENDFDCIDERIKNSLGELSLAMTLEIKKDTKLAKEDPEKVLANLKKQKFHLQLPPETSIEALMAKLSK</sequence>
<gene>
    <name evidence="2" type="ORF">DIZ80_16360</name>
</gene>
<evidence type="ECO:0000313" key="3">
    <source>
        <dbReference type="Proteomes" id="UP000254266"/>
    </source>
</evidence>
<dbReference type="PANTHER" id="PTHR38109">
    <property type="entry name" value="PROTEIN YCGL"/>
    <property type="match status" value="1"/>
</dbReference>
<dbReference type="Proteomes" id="UP000254266">
    <property type="component" value="Unassembled WGS sequence"/>
</dbReference>
<accession>A0A370D9R3</accession>
<proteinExistence type="predicted"/>
<feature type="domain" description="YcgL" evidence="1">
    <location>
        <begin position="5"/>
        <end position="91"/>
    </location>
</feature>
<keyword evidence="3" id="KW-1185">Reference proteome</keyword>
<dbReference type="InterPro" id="IPR038068">
    <property type="entry name" value="YcgL-like_sf"/>
</dbReference>
<protein>
    <recommendedName>
        <fullName evidence="1">YcgL domain-containing protein</fullName>
    </recommendedName>
</protein>
<dbReference type="EMBL" id="QFXC01000013">
    <property type="protein sequence ID" value="RDH81642.1"/>
    <property type="molecule type" value="Genomic_DNA"/>
</dbReference>
<comment type="caution">
    <text evidence="2">The sequence shown here is derived from an EMBL/GenBank/DDBJ whole genome shotgun (WGS) entry which is preliminary data.</text>
</comment>
<evidence type="ECO:0000259" key="1">
    <source>
        <dbReference type="PROSITE" id="PS51648"/>
    </source>
</evidence>
<organism evidence="2 3">
    <name type="scientific">endosymbiont of Galathealinum brachiosum</name>
    <dbReference type="NCBI Taxonomy" id="2200906"/>
    <lineage>
        <taxon>Bacteria</taxon>
        <taxon>Pseudomonadati</taxon>
        <taxon>Pseudomonadota</taxon>
        <taxon>Gammaproteobacteria</taxon>
        <taxon>sulfur-oxidizing symbionts</taxon>
    </lineage>
</organism>
<dbReference type="SUPFAM" id="SSF160191">
    <property type="entry name" value="YcgL-like"/>
    <property type="match status" value="1"/>
</dbReference>
<evidence type="ECO:0000313" key="2">
    <source>
        <dbReference type="EMBL" id="RDH81642.1"/>
    </source>
</evidence>
<dbReference type="PROSITE" id="PS51648">
    <property type="entry name" value="YCGL"/>
    <property type="match status" value="1"/>
</dbReference>
<dbReference type="AlphaFoldDB" id="A0A370D9R3"/>
<dbReference type="PANTHER" id="PTHR38109:SF1">
    <property type="entry name" value="PROTEIN YCGL"/>
    <property type="match status" value="1"/>
</dbReference>
<dbReference type="Pfam" id="PF05166">
    <property type="entry name" value="YcgL"/>
    <property type="match status" value="1"/>
</dbReference>